<feature type="non-terminal residue" evidence="9">
    <location>
        <position position="897"/>
    </location>
</feature>
<sequence length="897" mass="101349">MKNFMGVISNFLAGYQYYERIDVNLNKEGLMKKKIVSLSFLLLFILPFILVAQTAPEKFLGHKVGADRKVADYNQIQAYFKKLDKESGKIKVLTIGKSTLNKPIIMAIITSEENMAKLDTYRQITKKLRDARDLTPEEAKKLAREGKVIVSMTCNIHSDEIGSSQMSMELAYKLVTGKTPFDADKVLEDVIFLLVPTINPDGAQMAPGWYRKYVGTKYEGISMPWLYHHYAGHNNNRDWFMLNLAETKAFTKVLYQDWISQVHMDKHQMGSMGLRIWIPPMDDPPTPSVHPLVWRGVDLFGMNMAYDFQKNNQSGVGSGDTFPGLSGWWDGACDNTPWFHNVITLLTEEASIPYASPIYIDPAELSRSSTSQTSTQKRMAHPDPWPGGWWRLRDIVDYDLTSAYSLLKTVYLHKEDVLYSFYKMCKDSIEKKEQPFAFVIPSKQWDYPTALRMLDTLMLAGVEIHQAKQDFNAGGKNYPAGSFVVLMSQPYRPYAQALLEKQKYPDLRPNPGDPPVPPGRPAGWTLPLKMGVKCIQIDTPFKANLTKLDKITYPSIAPPQKTVSYIILDSRLNTSYSTVFSLIKEKAEIYRSKDIVKGEGFEVAAGSFIIKNTPQVQKALPDLLDKWNVKAYELNNIADIPKAPLKKFRVGLYQSWRSNMDEGWTRYIFDDLSIPFTTLHNKDFKGTKKKKVNLKANFDVIVFANEDPGIIISGRSARGSRYGRSSARPPGYEGGIGKQGIEALKSFVEQGGILVTLGSACGLAFNEFGAPVANALERFDRSKFLCTGSILRVKVDNRSPIGYGMPEEAAIMFYQSMALRTRVPSKDWDRKVVARFPEDNILLSGWLLGEDVIARKAAVVDTQYKKGRIILLSFTQFRAQTHGTYKFLLNALLYPEV</sequence>
<keyword evidence="4" id="KW-0378">Hydrolase</keyword>
<gene>
    <name evidence="9" type="ORF">E3J95_02065</name>
</gene>
<feature type="transmembrane region" description="Helical" evidence="7">
    <location>
        <begin position="35"/>
        <end position="55"/>
    </location>
</feature>
<protein>
    <recommendedName>
        <fullName evidence="8">Peptidase M14 domain-containing protein</fullName>
    </recommendedName>
</protein>
<proteinExistence type="inferred from homology"/>
<dbReference type="GO" id="GO:0008270">
    <property type="term" value="F:zinc ion binding"/>
    <property type="evidence" value="ECO:0007669"/>
    <property type="project" value="InterPro"/>
</dbReference>
<evidence type="ECO:0000256" key="4">
    <source>
        <dbReference type="ARBA" id="ARBA00022801"/>
    </source>
</evidence>
<dbReference type="EMBL" id="SOKU01000097">
    <property type="protein sequence ID" value="TES86406.1"/>
    <property type="molecule type" value="Genomic_DNA"/>
</dbReference>
<dbReference type="Proteomes" id="UP000320781">
    <property type="component" value="Unassembled WGS sequence"/>
</dbReference>
<dbReference type="Pfam" id="PF00246">
    <property type="entry name" value="Peptidase_M14"/>
    <property type="match status" value="1"/>
</dbReference>
<evidence type="ECO:0000313" key="9">
    <source>
        <dbReference type="EMBL" id="TES86406.1"/>
    </source>
</evidence>
<comment type="cofactor">
    <cofactor evidence="1">
        <name>Zn(2+)</name>
        <dbReference type="ChEBI" id="CHEBI:29105"/>
    </cofactor>
</comment>
<evidence type="ECO:0000256" key="3">
    <source>
        <dbReference type="ARBA" id="ARBA00022670"/>
    </source>
</evidence>
<dbReference type="InterPro" id="IPR000834">
    <property type="entry name" value="Peptidase_M14"/>
</dbReference>
<keyword evidence="7" id="KW-0472">Membrane</keyword>
<accession>A0A523QL01</accession>
<name>A0A523QL01_UNCAE</name>
<dbReference type="CDD" id="cd06240">
    <property type="entry name" value="M14-like"/>
    <property type="match status" value="1"/>
</dbReference>
<evidence type="ECO:0000256" key="6">
    <source>
        <dbReference type="ARBA" id="ARBA00023049"/>
    </source>
</evidence>
<keyword evidence="6" id="KW-0482">Metalloprotease</keyword>
<dbReference type="GO" id="GO:0005615">
    <property type="term" value="C:extracellular space"/>
    <property type="evidence" value="ECO:0007669"/>
    <property type="project" value="TreeGrafter"/>
</dbReference>
<keyword evidence="7" id="KW-1133">Transmembrane helix</keyword>
<keyword evidence="7" id="KW-0812">Transmembrane</keyword>
<dbReference type="GO" id="GO:0004181">
    <property type="term" value="F:metallocarboxypeptidase activity"/>
    <property type="evidence" value="ECO:0007669"/>
    <property type="project" value="InterPro"/>
</dbReference>
<dbReference type="PANTHER" id="PTHR11705">
    <property type="entry name" value="PROTEASE FAMILY M14 CARBOXYPEPTIDASE A,B"/>
    <property type="match status" value="1"/>
</dbReference>
<evidence type="ECO:0000256" key="5">
    <source>
        <dbReference type="ARBA" id="ARBA00022833"/>
    </source>
</evidence>
<reference evidence="9 10" key="1">
    <citation type="submission" date="2019-03" db="EMBL/GenBank/DDBJ databases">
        <title>Metabolic potential of uncultured bacteria and archaea associated with petroleum seepage in deep-sea sediments.</title>
        <authorList>
            <person name="Dong X."/>
            <person name="Hubert C."/>
        </authorList>
    </citation>
    <scope>NUCLEOTIDE SEQUENCE [LARGE SCALE GENOMIC DNA]</scope>
    <source>
        <strain evidence="9">E44_bin92</strain>
    </source>
</reference>
<keyword evidence="5" id="KW-0862">Zinc</keyword>
<comment type="caution">
    <text evidence="9">The sequence shown here is derived from an EMBL/GenBank/DDBJ whole genome shotgun (WGS) entry which is preliminary data.</text>
</comment>
<dbReference type="GO" id="GO:0006508">
    <property type="term" value="P:proteolysis"/>
    <property type="evidence" value="ECO:0007669"/>
    <property type="project" value="UniProtKB-KW"/>
</dbReference>
<keyword evidence="3" id="KW-0645">Protease</keyword>
<evidence type="ECO:0000256" key="2">
    <source>
        <dbReference type="ARBA" id="ARBA00005988"/>
    </source>
</evidence>
<organism evidence="9 10">
    <name type="scientific">Aerophobetes bacterium</name>
    <dbReference type="NCBI Taxonomy" id="2030807"/>
    <lineage>
        <taxon>Bacteria</taxon>
        <taxon>Candidatus Aerophobota</taxon>
    </lineage>
</organism>
<evidence type="ECO:0000259" key="8">
    <source>
        <dbReference type="Pfam" id="PF00246"/>
    </source>
</evidence>
<evidence type="ECO:0000256" key="1">
    <source>
        <dbReference type="ARBA" id="ARBA00001947"/>
    </source>
</evidence>
<evidence type="ECO:0000256" key="7">
    <source>
        <dbReference type="SAM" id="Phobius"/>
    </source>
</evidence>
<dbReference type="Gene3D" id="3.40.630.10">
    <property type="entry name" value="Zn peptidases"/>
    <property type="match status" value="1"/>
</dbReference>
<feature type="domain" description="Peptidase M14" evidence="8">
    <location>
        <begin position="76"/>
        <end position="210"/>
    </location>
</feature>
<evidence type="ECO:0000313" key="10">
    <source>
        <dbReference type="Proteomes" id="UP000320781"/>
    </source>
</evidence>
<dbReference type="AlphaFoldDB" id="A0A523QL01"/>
<dbReference type="PANTHER" id="PTHR11705:SF143">
    <property type="entry name" value="SLL0236 PROTEIN"/>
    <property type="match status" value="1"/>
</dbReference>
<dbReference type="SUPFAM" id="SSF53187">
    <property type="entry name" value="Zn-dependent exopeptidases"/>
    <property type="match status" value="1"/>
</dbReference>
<comment type="similarity">
    <text evidence="2">Belongs to the peptidase M14 family.</text>
</comment>